<sequence length="342" mass="38133">MATRDGPGSDHLTHFQRLIDDPQSHHIFLALRIIEARFAEMPRLGRSRRPREDAVRLGQEARMAFSPTTIAQFKPPGAQPGRLTNRFFGFFGPHGPLPIHLTEYARERQINHRDRSFVAFADMLTHRMMSLLYRAWVTGQPAVDFDRGADTGFERIVAAFAGHRGVALRDRDAMPELAKRRYAGLLGAGVKNAEGLVALIAGFFDVRVRLQEFIGTWLELEPDDQWQLGAGGALGQTTSIGNRVWTRNAKFRLVIGPVSLAEYQRLLPGQPSMDRLAAVVRNYVGDALEYDVNIVLRAAEVPQAVLGQGTRLGQTSWLGARRAKSDANDLYLEPQQTLTRAA</sequence>
<accession>A0A5S3QAJ7</accession>
<dbReference type="OrthoDB" id="1523296at2"/>
<dbReference type="InterPro" id="IPR010732">
    <property type="entry name" value="T6SS_TssG-like"/>
</dbReference>
<name>A0A5S3QAJ7_9RHOB</name>
<keyword evidence="2" id="KW-1185">Reference proteome</keyword>
<dbReference type="PANTHER" id="PTHR35564">
    <property type="match status" value="1"/>
</dbReference>
<organism evidence="1 2">
    <name type="scientific">Sulfitobacter sabulilitoris</name>
    <dbReference type="NCBI Taxonomy" id="2562655"/>
    <lineage>
        <taxon>Bacteria</taxon>
        <taxon>Pseudomonadati</taxon>
        <taxon>Pseudomonadota</taxon>
        <taxon>Alphaproteobacteria</taxon>
        <taxon>Rhodobacterales</taxon>
        <taxon>Roseobacteraceae</taxon>
        <taxon>Sulfitobacter</taxon>
    </lineage>
</organism>
<dbReference type="Pfam" id="PF06996">
    <property type="entry name" value="T6SS_TssG"/>
    <property type="match status" value="1"/>
</dbReference>
<comment type="caution">
    <text evidence="1">The sequence shown here is derived from an EMBL/GenBank/DDBJ whole genome shotgun (WGS) entry which is preliminary data.</text>
</comment>
<dbReference type="NCBIfam" id="TIGR03347">
    <property type="entry name" value="VI_chp_1"/>
    <property type="match status" value="1"/>
</dbReference>
<dbReference type="RefSeq" id="WP_138660306.1">
    <property type="nucleotide sequence ID" value="NZ_VANS01000001.1"/>
</dbReference>
<reference evidence="1 2" key="1">
    <citation type="submission" date="2019-05" db="EMBL/GenBank/DDBJ databases">
        <title>Sulfitobacter sabulilitoris sp. nov., isolated from a marine sand.</title>
        <authorList>
            <person name="Yoon J.-H."/>
        </authorList>
    </citation>
    <scope>NUCLEOTIDE SEQUENCE [LARGE SCALE GENOMIC DNA]</scope>
    <source>
        <strain evidence="1 2">HSMS-29</strain>
    </source>
</reference>
<evidence type="ECO:0000313" key="2">
    <source>
        <dbReference type="Proteomes" id="UP000309550"/>
    </source>
</evidence>
<dbReference type="PANTHER" id="PTHR35564:SF4">
    <property type="entry name" value="CYTOPLASMIC PROTEIN"/>
    <property type="match status" value="1"/>
</dbReference>
<dbReference type="Proteomes" id="UP000309550">
    <property type="component" value="Unassembled WGS sequence"/>
</dbReference>
<protein>
    <submittedName>
        <fullName evidence="1">Type VI secretion system baseplate subunit TssG</fullName>
    </submittedName>
</protein>
<dbReference type="AlphaFoldDB" id="A0A5S3QAJ7"/>
<proteinExistence type="predicted"/>
<gene>
    <name evidence="1" type="primary">tssG</name>
    <name evidence="1" type="ORF">FDT80_00565</name>
</gene>
<dbReference type="EMBL" id="VANS01000001">
    <property type="protein sequence ID" value="TMM54132.1"/>
    <property type="molecule type" value="Genomic_DNA"/>
</dbReference>
<evidence type="ECO:0000313" key="1">
    <source>
        <dbReference type="EMBL" id="TMM54132.1"/>
    </source>
</evidence>